<organism evidence="10 11">
    <name type="scientific">Christiangramia sediminicola</name>
    <dbReference type="NCBI Taxonomy" id="3073267"/>
    <lineage>
        <taxon>Bacteria</taxon>
        <taxon>Pseudomonadati</taxon>
        <taxon>Bacteroidota</taxon>
        <taxon>Flavobacteriia</taxon>
        <taxon>Flavobacteriales</taxon>
        <taxon>Flavobacteriaceae</taxon>
        <taxon>Christiangramia</taxon>
    </lineage>
</organism>
<dbReference type="Proteomes" id="UP001257234">
    <property type="component" value="Unassembled WGS sequence"/>
</dbReference>
<evidence type="ECO:0000256" key="2">
    <source>
        <dbReference type="ARBA" id="ARBA00022475"/>
    </source>
</evidence>
<feature type="transmembrane region" description="Helical" evidence="7">
    <location>
        <begin position="403"/>
        <end position="420"/>
    </location>
</feature>
<feature type="transmembrane region" description="Helical" evidence="7">
    <location>
        <begin position="493"/>
        <end position="511"/>
    </location>
</feature>
<evidence type="ECO:0000313" key="10">
    <source>
        <dbReference type="EMBL" id="MDR5590185.1"/>
    </source>
</evidence>
<gene>
    <name evidence="10" type="ORF">RE431_06015</name>
</gene>
<proteinExistence type="inferred from homology"/>
<feature type="domain" description="Integral membrane protein YccS N-terminal" evidence="8">
    <location>
        <begin position="81"/>
        <end position="343"/>
    </location>
</feature>
<keyword evidence="2" id="KW-1003">Cell membrane</keyword>
<reference evidence="11" key="1">
    <citation type="submission" date="2023-07" db="EMBL/GenBank/DDBJ databases">
        <title>Christiangramia sp. SM2212., a novel bacterium of the family Flavobacteriaceae isolated from the sea sediment.</title>
        <authorList>
            <person name="Wang J."/>
            <person name="Zhang X."/>
        </authorList>
    </citation>
    <scope>NUCLEOTIDE SEQUENCE [LARGE SCALE GENOMIC DNA]</scope>
    <source>
        <strain evidence="11">SM2212</strain>
    </source>
</reference>
<keyword evidence="3 7" id="KW-0812">Transmembrane</keyword>
<feature type="transmembrane region" description="Helical" evidence="7">
    <location>
        <begin position="120"/>
        <end position="140"/>
    </location>
</feature>
<evidence type="ECO:0000259" key="8">
    <source>
        <dbReference type="Pfam" id="PF12805"/>
    </source>
</evidence>
<evidence type="ECO:0000256" key="3">
    <source>
        <dbReference type="ARBA" id="ARBA00022692"/>
    </source>
</evidence>
<name>A0ABU1EP66_9FLAO</name>
<evidence type="ECO:0000259" key="9">
    <source>
        <dbReference type="Pfam" id="PF13515"/>
    </source>
</evidence>
<comment type="subcellular location">
    <subcellularLocation>
        <location evidence="1">Cell membrane</location>
        <topology evidence="1">Multi-pass membrane protein</topology>
    </subcellularLocation>
</comment>
<dbReference type="InterPro" id="IPR032692">
    <property type="entry name" value="YccS_N"/>
</dbReference>
<protein>
    <submittedName>
        <fullName evidence="10">FUSC family membrane protein</fullName>
    </submittedName>
</protein>
<evidence type="ECO:0000256" key="1">
    <source>
        <dbReference type="ARBA" id="ARBA00004651"/>
    </source>
</evidence>
<dbReference type="PANTHER" id="PTHR30509">
    <property type="entry name" value="P-HYDROXYBENZOIC ACID EFFLUX PUMP SUBUNIT-RELATED"/>
    <property type="match status" value="1"/>
</dbReference>
<evidence type="ECO:0000313" key="11">
    <source>
        <dbReference type="Proteomes" id="UP001257234"/>
    </source>
</evidence>
<feature type="transmembrane region" description="Helical" evidence="7">
    <location>
        <begin position="93"/>
        <end position="113"/>
    </location>
</feature>
<dbReference type="InterPro" id="IPR049453">
    <property type="entry name" value="Memb_transporter_dom"/>
</dbReference>
<dbReference type="Pfam" id="PF13515">
    <property type="entry name" value="FUSC_2"/>
    <property type="match status" value="1"/>
</dbReference>
<evidence type="ECO:0000256" key="6">
    <source>
        <dbReference type="ARBA" id="ARBA00043993"/>
    </source>
</evidence>
<evidence type="ECO:0000256" key="5">
    <source>
        <dbReference type="ARBA" id="ARBA00023136"/>
    </source>
</evidence>
<comment type="caution">
    <text evidence="10">The sequence shown here is derived from an EMBL/GenBank/DDBJ whole genome shotgun (WGS) entry which is preliminary data.</text>
</comment>
<dbReference type="Pfam" id="PF12805">
    <property type="entry name" value="FUSC-like"/>
    <property type="match status" value="1"/>
</dbReference>
<dbReference type="RefSeq" id="WP_309561062.1">
    <property type="nucleotide sequence ID" value="NZ_JAVJIU010000002.1"/>
</dbReference>
<feature type="domain" description="Integral membrane bound transporter" evidence="9">
    <location>
        <begin position="413"/>
        <end position="535"/>
    </location>
</feature>
<dbReference type="PANTHER" id="PTHR30509:SF8">
    <property type="entry name" value="INNER MEMBRANE PROTEIN YCCS"/>
    <property type="match status" value="1"/>
</dbReference>
<dbReference type="EMBL" id="JAVJIU010000002">
    <property type="protein sequence ID" value="MDR5590185.1"/>
    <property type="molecule type" value="Genomic_DNA"/>
</dbReference>
<feature type="transmembrane region" description="Helical" evidence="7">
    <location>
        <begin position="523"/>
        <end position="541"/>
    </location>
</feature>
<accession>A0ABU1EP66</accession>
<keyword evidence="5 7" id="KW-0472">Membrane</keyword>
<evidence type="ECO:0000256" key="7">
    <source>
        <dbReference type="SAM" id="Phobius"/>
    </source>
</evidence>
<feature type="transmembrane region" description="Helical" evidence="7">
    <location>
        <begin position="146"/>
        <end position="166"/>
    </location>
</feature>
<feature type="transmembrane region" description="Helical" evidence="7">
    <location>
        <begin position="454"/>
        <end position="487"/>
    </location>
</feature>
<sequence>MKILITRYKNDFIKFLRSTDFSKAIVLTISIVLPILIFSNIGNLEIGVSIAMGCLLSSPSDVPGSFKHKVYGVVAAAILGATSFLLAGYAAAYVWMIIPMLILMIFSISYLSVYGFRASLVTFAGLLAVVLSFANLSSGIEIWQKSLLILSGGIWYLLISIGWFFIKPERATEQLLAETMEITADYLRLRIELLRSDHQNPELQKRLFQLQTDLNDHHESLRDILIRSRQTSGSSGYARKRLLVFIDLVDILELAMAHPIDYERMRSSFQNDEKTLKVFGDFTLLLADQLEEIGLAVHKHTKMPKNRVPEKLEEVKQTLHEFRSKIEIGERREAMLLLRNLFDYQTRQAQKINNIDRILRNLESNKKIFIKDKEVQQFLTQQDYSFKTLVNNFNFSSAIFRHSLRLSLVVLIGYLIGDYFSVQNSYWILLTVVVIMRPNYGLTKVRTRKRIIGTLIGGALAVGIVILTQNTMVYAILGILSLTLAFSLIQRNYTTAAIFITLSIIFIYALLQPEVLNVIQYRVFDTLIGAGLAAFGNLILWPKWESQNINNVIATSVNANREYLDQIDKYYHEKENLPLTYKLARKKAFIEMGNLSGAFQRMTQEPKSKQRGVTSVYEIVSLNHTFLTASASLGTYIRNHPTTSASSDFETYTEAITFNLKNSVSILENQRKAESGIDQVSKAGRSLQKKYDDLAKERDIEIKSGKKQIDEHMRLKLQEAHLVTGQLEWLLDISEKLLENVERLNSREHE</sequence>
<keyword evidence="11" id="KW-1185">Reference proteome</keyword>
<keyword evidence="4 7" id="KW-1133">Transmembrane helix</keyword>
<comment type="similarity">
    <text evidence="6">Belongs to the YccS/YhfK family.</text>
</comment>
<feature type="transmembrane region" description="Helical" evidence="7">
    <location>
        <begin position="21"/>
        <end position="38"/>
    </location>
</feature>
<evidence type="ECO:0000256" key="4">
    <source>
        <dbReference type="ARBA" id="ARBA00022989"/>
    </source>
</evidence>
<feature type="transmembrane region" description="Helical" evidence="7">
    <location>
        <begin position="70"/>
        <end position="87"/>
    </location>
</feature>